<protein>
    <submittedName>
        <fullName evidence="3">GyrI-like domain-containing protein</fullName>
    </submittedName>
</protein>
<dbReference type="InterPro" id="IPR029442">
    <property type="entry name" value="GyrI-like"/>
</dbReference>
<dbReference type="InterPro" id="IPR011256">
    <property type="entry name" value="Reg_factor_effector_dom_sf"/>
</dbReference>
<evidence type="ECO:0000313" key="3">
    <source>
        <dbReference type="EMBL" id="MFD2184787.1"/>
    </source>
</evidence>
<comment type="caution">
    <text evidence="3">The sequence shown here is derived from an EMBL/GenBank/DDBJ whole genome shotgun (WGS) entry which is preliminary data.</text>
</comment>
<feature type="compositionally biased region" description="Low complexity" evidence="1">
    <location>
        <begin position="78"/>
        <end position="88"/>
    </location>
</feature>
<feature type="compositionally biased region" description="Pro residues" evidence="1">
    <location>
        <begin position="62"/>
        <end position="77"/>
    </location>
</feature>
<dbReference type="RefSeq" id="WP_378479922.1">
    <property type="nucleotide sequence ID" value="NZ_JBHUIW010000035.1"/>
</dbReference>
<accession>A0ABW5AS12</accession>
<evidence type="ECO:0000259" key="2">
    <source>
        <dbReference type="SMART" id="SM00871"/>
    </source>
</evidence>
<dbReference type="Pfam" id="PF06445">
    <property type="entry name" value="GyrI-like"/>
    <property type="match status" value="1"/>
</dbReference>
<feature type="compositionally biased region" description="Low complexity" evidence="1">
    <location>
        <begin position="26"/>
        <end position="61"/>
    </location>
</feature>
<dbReference type="SMART" id="SM00871">
    <property type="entry name" value="AraC_E_bind"/>
    <property type="match status" value="1"/>
</dbReference>
<dbReference type="InterPro" id="IPR010499">
    <property type="entry name" value="AraC_E-bd"/>
</dbReference>
<organism evidence="3 4">
    <name type="scientific">Rhodoplanes azumiensis</name>
    <dbReference type="NCBI Taxonomy" id="1897628"/>
    <lineage>
        <taxon>Bacteria</taxon>
        <taxon>Pseudomonadati</taxon>
        <taxon>Pseudomonadota</taxon>
        <taxon>Alphaproteobacteria</taxon>
        <taxon>Hyphomicrobiales</taxon>
        <taxon>Nitrobacteraceae</taxon>
        <taxon>Rhodoplanes</taxon>
    </lineage>
</organism>
<proteinExistence type="predicted"/>
<keyword evidence="4" id="KW-1185">Reference proteome</keyword>
<dbReference type="SUPFAM" id="SSF55136">
    <property type="entry name" value="Probable bacterial effector-binding domain"/>
    <property type="match status" value="1"/>
</dbReference>
<feature type="region of interest" description="Disordered" evidence="1">
    <location>
        <begin position="26"/>
        <end position="91"/>
    </location>
</feature>
<dbReference type="EMBL" id="JBHUIW010000035">
    <property type="protein sequence ID" value="MFD2184787.1"/>
    <property type="molecule type" value="Genomic_DNA"/>
</dbReference>
<dbReference type="Proteomes" id="UP001597314">
    <property type="component" value="Unassembled WGS sequence"/>
</dbReference>
<sequence>MRPRRFVATFAGITAAVVWQSGLGLTQGQAQGQAQTQSQTQGGAPASPPAASAPAAPAPSTSAPPSPAPSSPAPSSPAPAASAPAAPAGQAGDVFGEDVTLQARTIVQVTGKASWDRAFEAIQDALKTVSAYLQKQNVTPSGPATTIYTSTDDNGFTFRAGYPVAQAPSPAPTGDLAVGQTPAGKALKYVHRGSYDSMDATYEAITNQLDDKNLDAQDQFVEVYVTDPLTTPEDKLVIEVFVPLR</sequence>
<reference evidence="4" key="1">
    <citation type="journal article" date="2019" name="Int. J. Syst. Evol. Microbiol.">
        <title>The Global Catalogue of Microorganisms (GCM) 10K type strain sequencing project: providing services to taxonomists for standard genome sequencing and annotation.</title>
        <authorList>
            <consortium name="The Broad Institute Genomics Platform"/>
            <consortium name="The Broad Institute Genome Sequencing Center for Infectious Disease"/>
            <person name="Wu L."/>
            <person name="Ma J."/>
        </authorList>
    </citation>
    <scope>NUCLEOTIDE SEQUENCE [LARGE SCALE GENOMIC DNA]</scope>
    <source>
        <strain evidence="4">CGMCC 1.6774</strain>
    </source>
</reference>
<gene>
    <name evidence="3" type="ORF">ACFSOX_21755</name>
</gene>
<evidence type="ECO:0000313" key="4">
    <source>
        <dbReference type="Proteomes" id="UP001597314"/>
    </source>
</evidence>
<name>A0ABW5AS12_9BRAD</name>
<evidence type="ECO:0000256" key="1">
    <source>
        <dbReference type="SAM" id="MobiDB-lite"/>
    </source>
</evidence>
<feature type="domain" description="AraC effector-binding" evidence="2">
    <location>
        <begin position="97"/>
        <end position="245"/>
    </location>
</feature>
<dbReference type="Gene3D" id="3.20.80.10">
    <property type="entry name" value="Regulatory factor, effector binding domain"/>
    <property type="match status" value="1"/>
</dbReference>